<keyword evidence="6" id="KW-1185">Reference proteome</keyword>
<dbReference type="PANTHER" id="PTHR11559">
    <property type="entry name" value="CARBOXYLESTERASE"/>
    <property type="match status" value="1"/>
</dbReference>
<name>A0A9X4KIJ3_9BACL</name>
<dbReference type="Gene3D" id="3.40.50.1820">
    <property type="entry name" value="alpha/beta hydrolase"/>
    <property type="match status" value="1"/>
</dbReference>
<evidence type="ECO:0000259" key="4">
    <source>
        <dbReference type="Pfam" id="PF00135"/>
    </source>
</evidence>
<evidence type="ECO:0000313" key="6">
    <source>
        <dbReference type="Proteomes" id="UP001153387"/>
    </source>
</evidence>
<organism evidence="5 6">
    <name type="scientific">Cohnella ginsengisoli</name>
    <dbReference type="NCBI Taxonomy" id="425004"/>
    <lineage>
        <taxon>Bacteria</taxon>
        <taxon>Bacillati</taxon>
        <taxon>Bacillota</taxon>
        <taxon>Bacilli</taxon>
        <taxon>Bacillales</taxon>
        <taxon>Paenibacillaceae</taxon>
        <taxon>Cohnella</taxon>
    </lineage>
</organism>
<evidence type="ECO:0000256" key="1">
    <source>
        <dbReference type="ARBA" id="ARBA00005964"/>
    </source>
</evidence>
<reference evidence="5 6" key="1">
    <citation type="submission" date="2022-10" db="EMBL/GenBank/DDBJ databases">
        <title>Comparative genomic analysis of Cohnella hashimotonis sp. nov., isolated from the International Space Station.</title>
        <authorList>
            <person name="Simpson A."/>
            <person name="Venkateswaran K."/>
        </authorList>
    </citation>
    <scope>NUCLEOTIDE SEQUENCE [LARGE SCALE GENOMIC DNA]</scope>
    <source>
        <strain evidence="5 6">DSM 18997</strain>
    </source>
</reference>
<comment type="caution">
    <text evidence="5">The sequence shown here is derived from an EMBL/GenBank/DDBJ whole genome shotgun (WGS) entry which is preliminary data.</text>
</comment>
<protein>
    <recommendedName>
        <fullName evidence="3">Carboxylic ester hydrolase</fullName>
        <ecNumber evidence="3">3.1.1.-</ecNumber>
    </recommendedName>
</protein>
<proteinExistence type="inferred from homology"/>
<dbReference type="PROSITE" id="PS00122">
    <property type="entry name" value="CARBOXYLESTERASE_B_1"/>
    <property type="match status" value="1"/>
</dbReference>
<accession>A0A9X4KIJ3</accession>
<dbReference type="Pfam" id="PF00135">
    <property type="entry name" value="COesterase"/>
    <property type="match status" value="1"/>
</dbReference>
<dbReference type="InterPro" id="IPR050309">
    <property type="entry name" value="Type-B_Carboxylest/Lipase"/>
</dbReference>
<dbReference type="InterPro" id="IPR002018">
    <property type="entry name" value="CarbesteraseB"/>
</dbReference>
<dbReference type="AlphaFoldDB" id="A0A9X4KIJ3"/>
<dbReference type="EC" id="3.1.1.-" evidence="3"/>
<dbReference type="InterPro" id="IPR019826">
    <property type="entry name" value="Carboxylesterase_B_AS"/>
</dbReference>
<keyword evidence="2 3" id="KW-0378">Hydrolase</keyword>
<dbReference type="Proteomes" id="UP001153387">
    <property type="component" value="Unassembled WGS sequence"/>
</dbReference>
<comment type="similarity">
    <text evidence="1 3">Belongs to the type-B carboxylesterase/lipase family.</text>
</comment>
<feature type="domain" description="Carboxylesterase type B" evidence="4">
    <location>
        <begin position="3"/>
        <end position="463"/>
    </location>
</feature>
<evidence type="ECO:0000256" key="2">
    <source>
        <dbReference type="ARBA" id="ARBA00022801"/>
    </source>
</evidence>
<dbReference type="InterPro" id="IPR029058">
    <property type="entry name" value="AB_hydrolase_fold"/>
</dbReference>
<dbReference type="GO" id="GO:0016787">
    <property type="term" value="F:hydrolase activity"/>
    <property type="evidence" value="ECO:0007669"/>
    <property type="project" value="UniProtKB-KW"/>
</dbReference>
<gene>
    <name evidence="5" type="ORF">OMP38_18470</name>
</gene>
<dbReference type="RefSeq" id="WP_277566417.1">
    <property type="nucleotide sequence ID" value="NZ_JAPDHZ010000003.1"/>
</dbReference>
<dbReference type="SUPFAM" id="SSF53474">
    <property type="entry name" value="alpha/beta-Hydrolases"/>
    <property type="match status" value="1"/>
</dbReference>
<dbReference type="EMBL" id="JAPDHZ010000003">
    <property type="protein sequence ID" value="MDG0792641.1"/>
    <property type="molecule type" value="Genomic_DNA"/>
</dbReference>
<evidence type="ECO:0000256" key="3">
    <source>
        <dbReference type="RuleBase" id="RU361235"/>
    </source>
</evidence>
<sequence length="494" mass="52625">MIAATKSGAVRGGAEDGMLAFKGIPYAEPPTGSLRFKPPVPLAPWEGVRDATAYGSRALQERREPGYVYSEDCLNLNVWTPAADGKKRPVIFFIHGGGHFEGSNSDAKSSGPRLVGRQEAVMVSVNYRLGAFGYLHLAHALGAEYAASGNCGLLDQLLALRWVRDNIAAFGGDPDQVVLMGQSAGGKSVAALMATPAAQGLFSRAIVQSGGVQCVRDRATAAALADLTLGALGIGDGGLRAEALLGMSAETLLAGQIEASRRISPAHLFGPVIDGLTMVEAPERYLASSRARGVPVLIGYARDELASEGDDAPADEADARAQLTSRFGANAAYVHERYLELLALTDARRAYGALLTQYVYANASLALAQLLAENGHQVWCYRWDFQGSRPPGHSSEMPYLFGVAAEEDAEGYLPEHAHMARLVRDTWMAFALTGDPGHPGLPSWPSCSSTGEFGYWLVLDDPPRVEPLNLQAYDKRFPMQVIRLEASGASAHAD</sequence>
<evidence type="ECO:0000313" key="5">
    <source>
        <dbReference type="EMBL" id="MDG0792641.1"/>
    </source>
</evidence>